<reference evidence="1 2" key="1">
    <citation type="journal article" date="2020" name="Microorganisms">
        <title>Osmotic Adaptation and Compatible Solute Biosynthesis of Phototrophic Bacteria as Revealed from Genome Analyses.</title>
        <authorList>
            <person name="Imhoff J.F."/>
            <person name="Rahn T."/>
            <person name="Kunzel S."/>
            <person name="Keller A."/>
            <person name="Neulinger S.C."/>
        </authorList>
    </citation>
    <scope>NUCLEOTIDE SEQUENCE [LARGE SCALE GENOMIC DNA]</scope>
    <source>
        <strain evidence="1 2">DSM 15116</strain>
    </source>
</reference>
<keyword evidence="1" id="KW-0067">ATP-binding</keyword>
<dbReference type="EMBL" id="NRSH01000160">
    <property type="protein sequence ID" value="MBK1727480.1"/>
    <property type="molecule type" value="Genomic_DNA"/>
</dbReference>
<feature type="non-terminal residue" evidence="1">
    <location>
        <position position="1"/>
    </location>
</feature>
<organism evidence="1 2">
    <name type="scientific">Halorhodospira neutriphila</name>
    <dbReference type="NCBI Taxonomy" id="168379"/>
    <lineage>
        <taxon>Bacteria</taxon>
        <taxon>Pseudomonadati</taxon>
        <taxon>Pseudomonadota</taxon>
        <taxon>Gammaproteobacteria</taxon>
        <taxon>Chromatiales</taxon>
        <taxon>Ectothiorhodospiraceae</taxon>
        <taxon>Halorhodospira</taxon>
    </lineage>
</organism>
<sequence>RRHALGNGGGEATVGERSLLPDEAEAALVLDAHSVPGKGTRQTVTVASCLAPLALADLAAAGVCTTRVAEPAWDGEALTAQREHCYAGRVVASEPLHPGGPEAREAAARLILADELLAPAGSRLRDDLEAWALYVALGHADGAVPEAHEWLVARLERLGVETGEDVALLEPADLRLDGVPAWEREAFDERYPREVHLPDLHMRIHYHVRRREVVAEKVGGIRRGDPKRWELPAWPGWRVKFQRASRVVEIR</sequence>
<gene>
    <name evidence="1" type="ORF">CKO13_10745</name>
</gene>
<keyword evidence="1" id="KW-0347">Helicase</keyword>
<dbReference type="Proteomes" id="UP000738126">
    <property type="component" value="Unassembled WGS sequence"/>
</dbReference>
<evidence type="ECO:0000313" key="2">
    <source>
        <dbReference type="Proteomes" id="UP000738126"/>
    </source>
</evidence>
<comment type="caution">
    <text evidence="1">The sequence shown here is derived from an EMBL/GenBank/DDBJ whole genome shotgun (WGS) entry which is preliminary data.</text>
</comment>
<evidence type="ECO:0000313" key="1">
    <source>
        <dbReference type="EMBL" id="MBK1727480.1"/>
    </source>
</evidence>
<dbReference type="GO" id="GO:0004386">
    <property type="term" value="F:helicase activity"/>
    <property type="evidence" value="ECO:0007669"/>
    <property type="project" value="UniProtKB-KW"/>
</dbReference>
<keyword evidence="1" id="KW-0378">Hydrolase</keyword>
<accession>A0ABS1EAC0</accession>
<protein>
    <submittedName>
        <fullName evidence="1">Helicase</fullName>
    </submittedName>
</protein>
<proteinExistence type="predicted"/>
<keyword evidence="2" id="KW-1185">Reference proteome</keyword>
<name>A0ABS1EAC0_9GAMM</name>
<keyword evidence="1" id="KW-0547">Nucleotide-binding</keyword>